<gene>
    <name evidence="2" type="ORF">QBC37DRAFT_80752</name>
</gene>
<keyword evidence="1" id="KW-1133">Transmembrane helix</keyword>
<comment type="caution">
    <text evidence="2">The sequence shown here is derived from an EMBL/GenBank/DDBJ whole genome shotgun (WGS) entry which is preliminary data.</text>
</comment>
<evidence type="ECO:0000313" key="3">
    <source>
        <dbReference type="Proteomes" id="UP001301769"/>
    </source>
</evidence>
<keyword evidence="1" id="KW-0472">Membrane</keyword>
<accession>A0AAN6YCX5</accession>
<name>A0AAN6YCX5_9PEZI</name>
<dbReference type="Proteomes" id="UP001301769">
    <property type="component" value="Unassembled WGS sequence"/>
</dbReference>
<protein>
    <submittedName>
        <fullName evidence="2">Uncharacterized protein</fullName>
    </submittedName>
</protein>
<feature type="transmembrane region" description="Helical" evidence="1">
    <location>
        <begin position="145"/>
        <end position="168"/>
    </location>
</feature>
<dbReference type="EMBL" id="MU858065">
    <property type="protein sequence ID" value="KAK4216764.1"/>
    <property type="molecule type" value="Genomic_DNA"/>
</dbReference>
<evidence type="ECO:0000256" key="1">
    <source>
        <dbReference type="SAM" id="Phobius"/>
    </source>
</evidence>
<keyword evidence="3" id="KW-1185">Reference proteome</keyword>
<reference evidence="2" key="1">
    <citation type="journal article" date="2023" name="Mol. Phylogenet. Evol.">
        <title>Genome-scale phylogeny and comparative genomics of the fungal order Sordariales.</title>
        <authorList>
            <person name="Hensen N."/>
            <person name="Bonometti L."/>
            <person name="Westerberg I."/>
            <person name="Brannstrom I.O."/>
            <person name="Guillou S."/>
            <person name="Cros-Aarteil S."/>
            <person name="Calhoun S."/>
            <person name="Haridas S."/>
            <person name="Kuo A."/>
            <person name="Mondo S."/>
            <person name="Pangilinan J."/>
            <person name="Riley R."/>
            <person name="LaButti K."/>
            <person name="Andreopoulos B."/>
            <person name="Lipzen A."/>
            <person name="Chen C."/>
            <person name="Yan M."/>
            <person name="Daum C."/>
            <person name="Ng V."/>
            <person name="Clum A."/>
            <person name="Steindorff A."/>
            <person name="Ohm R.A."/>
            <person name="Martin F."/>
            <person name="Silar P."/>
            <person name="Natvig D.O."/>
            <person name="Lalanne C."/>
            <person name="Gautier V."/>
            <person name="Ament-Velasquez S.L."/>
            <person name="Kruys A."/>
            <person name="Hutchinson M.I."/>
            <person name="Powell A.J."/>
            <person name="Barry K."/>
            <person name="Miller A.N."/>
            <person name="Grigoriev I.V."/>
            <person name="Debuchy R."/>
            <person name="Gladieux P."/>
            <person name="Hiltunen Thoren M."/>
            <person name="Johannesson H."/>
        </authorList>
    </citation>
    <scope>NUCLEOTIDE SEQUENCE</scope>
    <source>
        <strain evidence="2">PSN293</strain>
    </source>
</reference>
<proteinExistence type="predicted"/>
<dbReference type="AlphaFoldDB" id="A0AAN6YCX5"/>
<evidence type="ECO:0000313" key="2">
    <source>
        <dbReference type="EMBL" id="KAK4216764.1"/>
    </source>
</evidence>
<keyword evidence="1" id="KW-0812">Transmembrane</keyword>
<organism evidence="2 3">
    <name type="scientific">Rhypophila decipiens</name>
    <dbReference type="NCBI Taxonomy" id="261697"/>
    <lineage>
        <taxon>Eukaryota</taxon>
        <taxon>Fungi</taxon>
        <taxon>Dikarya</taxon>
        <taxon>Ascomycota</taxon>
        <taxon>Pezizomycotina</taxon>
        <taxon>Sordariomycetes</taxon>
        <taxon>Sordariomycetidae</taxon>
        <taxon>Sordariales</taxon>
        <taxon>Naviculisporaceae</taxon>
        <taxon>Rhypophila</taxon>
    </lineage>
</organism>
<sequence>MKRILRRDMVNLWVCLKLPGHSQLSRRLGQVSTSHHCADQIEAISLISTVSVQHSLMQLGEMVRDPVSGERMGDWRWPEGGRLSRPPSSSLLLKLDPGQQRRPLPWYCPLSSVSFSSFKRLQPACRPDIAHLRPRRLDWPHRTFLCLYFYFCFVGKARILSLIVVPAVPPDGLNLSNPNYHCLLVVSLSRSLTLSELDIETTLFASFGVSASIDPVSATIHTFC</sequence>
<reference evidence="2" key="2">
    <citation type="submission" date="2023-05" db="EMBL/GenBank/DDBJ databases">
        <authorList>
            <consortium name="Lawrence Berkeley National Laboratory"/>
            <person name="Steindorff A."/>
            <person name="Hensen N."/>
            <person name="Bonometti L."/>
            <person name="Westerberg I."/>
            <person name="Brannstrom I.O."/>
            <person name="Guillou S."/>
            <person name="Cros-Aarteil S."/>
            <person name="Calhoun S."/>
            <person name="Haridas S."/>
            <person name="Kuo A."/>
            <person name="Mondo S."/>
            <person name="Pangilinan J."/>
            <person name="Riley R."/>
            <person name="Labutti K."/>
            <person name="Andreopoulos B."/>
            <person name="Lipzen A."/>
            <person name="Chen C."/>
            <person name="Yanf M."/>
            <person name="Daum C."/>
            <person name="Ng V."/>
            <person name="Clum A."/>
            <person name="Ohm R."/>
            <person name="Martin F."/>
            <person name="Silar P."/>
            <person name="Natvig D."/>
            <person name="Lalanne C."/>
            <person name="Gautier V."/>
            <person name="Ament-Velasquez S.L."/>
            <person name="Kruys A."/>
            <person name="Hutchinson M.I."/>
            <person name="Powell A.J."/>
            <person name="Barry K."/>
            <person name="Miller A.N."/>
            <person name="Grigoriev I.V."/>
            <person name="Debuchy R."/>
            <person name="Gladieux P."/>
            <person name="Thoren M.H."/>
            <person name="Johannesson H."/>
        </authorList>
    </citation>
    <scope>NUCLEOTIDE SEQUENCE</scope>
    <source>
        <strain evidence="2">PSN293</strain>
    </source>
</reference>